<dbReference type="Proteomes" id="UP000266172">
    <property type="component" value="Unassembled WGS sequence"/>
</dbReference>
<evidence type="ECO:0000259" key="10">
    <source>
        <dbReference type="Pfam" id="PF02518"/>
    </source>
</evidence>
<dbReference type="GO" id="GO:0005524">
    <property type="term" value="F:ATP binding"/>
    <property type="evidence" value="ECO:0007669"/>
    <property type="project" value="UniProtKB-KW"/>
</dbReference>
<protein>
    <recommendedName>
        <fullName evidence="2">histidine kinase</fullName>
        <ecNumber evidence="2">2.7.13.3</ecNumber>
    </recommendedName>
</protein>
<evidence type="ECO:0000256" key="5">
    <source>
        <dbReference type="ARBA" id="ARBA00022741"/>
    </source>
</evidence>
<keyword evidence="4" id="KW-0808">Transferase</keyword>
<dbReference type="GO" id="GO:0000155">
    <property type="term" value="F:phosphorelay sensor kinase activity"/>
    <property type="evidence" value="ECO:0007669"/>
    <property type="project" value="InterPro"/>
</dbReference>
<feature type="transmembrane region" description="Helical" evidence="9">
    <location>
        <begin position="86"/>
        <end position="111"/>
    </location>
</feature>
<dbReference type="InterPro" id="IPR011712">
    <property type="entry name" value="Sig_transdc_His_kin_sub3_dim/P"/>
</dbReference>
<gene>
    <name evidence="12" type="ORF">DWX93_09835</name>
</gene>
<proteinExistence type="predicted"/>
<reference evidence="12 13" key="1">
    <citation type="submission" date="2018-08" db="EMBL/GenBank/DDBJ databases">
        <title>A genome reference for cultivated species of the human gut microbiota.</title>
        <authorList>
            <person name="Zou Y."/>
            <person name="Xue W."/>
            <person name="Luo G."/>
        </authorList>
    </citation>
    <scope>NUCLEOTIDE SEQUENCE [LARGE SCALE GENOMIC DNA]</scope>
    <source>
        <strain evidence="12 13">AF22-12AC</strain>
    </source>
</reference>
<dbReference type="PANTHER" id="PTHR24421">
    <property type="entry name" value="NITRATE/NITRITE SENSOR PROTEIN NARX-RELATED"/>
    <property type="match status" value="1"/>
</dbReference>
<evidence type="ECO:0000256" key="2">
    <source>
        <dbReference type="ARBA" id="ARBA00012438"/>
    </source>
</evidence>
<comment type="catalytic activity">
    <reaction evidence="1">
        <text>ATP + protein L-histidine = ADP + protein N-phospho-L-histidine.</text>
        <dbReference type="EC" id="2.7.13.3"/>
    </reaction>
</comment>
<dbReference type="Pfam" id="PF07730">
    <property type="entry name" value="HisKA_3"/>
    <property type="match status" value="1"/>
</dbReference>
<dbReference type="Pfam" id="PF02518">
    <property type="entry name" value="HATPase_c"/>
    <property type="match status" value="1"/>
</dbReference>
<feature type="domain" description="Signal transduction histidine kinase subgroup 3 dimerisation and phosphoacceptor" evidence="11">
    <location>
        <begin position="207"/>
        <end position="269"/>
    </location>
</feature>
<keyword evidence="9" id="KW-0472">Membrane</keyword>
<keyword evidence="9" id="KW-0812">Transmembrane</keyword>
<dbReference type="InterPro" id="IPR050482">
    <property type="entry name" value="Sensor_HK_TwoCompSys"/>
</dbReference>
<evidence type="ECO:0000256" key="1">
    <source>
        <dbReference type="ARBA" id="ARBA00000085"/>
    </source>
</evidence>
<keyword evidence="9" id="KW-1133">Transmembrane helix</keyword>
<name>A0A395V6F7_9FIRM</name>
<accession>A0A395V6F7</accession>
<keyword evidence="8" id="KW-0902">Two-component regulatory system</keyword>
<evidence type="ECO:0000259" key="11">
    <source>
        <dbReference type="Pfam" id="PF07730"/>
    </source>
</evidence>
<evidence type="ECO:0000313" key="12">
    <source>
        <dbReference type="EMBL" id="RGS40409.1"/>
    </source>
</evidence>
<dbReference type="CDD" id="cd16917">
    <property type="entry name" value="HATPase_UhpB-NarQ-NarX-like"/>
    <property type="match status" value="1"/>
</dbReference>
<comment type="caution">
    <text evidence="12">The sequence shown here is derived from an EMBL/GenBank/DDBJ whole genome shotgun (WGS) entry which is preliminary data.</text>
</comment>
<keyword evidence="7" id="KW-0067">ATP-binding</keyword>
<feature type="domain" description="Histidine kinase/HSP90-like ATPase" evidence="10">
    <location>
        <begin position="311"/>
        <end position="406"/>
    </location>
</feature>
<evidence type="ECO:0000256" key="4">
    <source>
        <dbReference type="ARBA" id="ARBA00022679"/>
    </source>
</evidence>
<evidence type="ECO:0000256" key="6">
    <source>
        <dbReference type="ARBA" id="ARBA00022777"/>
    </source>
</evidence>
<dbReference type="EMBL" id="QRVL01000007">
    <property type="protein sequence ID" value="RGS40409.1"/>
    <property type="molecule type" value="Genomic_DNA"/>
</dbReference>
<keyword evidence="5" id="KW-0547">Nucleotide-binding</keyword>
<dbReference type="GO" id="GO:0046983">
    <property type="term" value="F:protein dimerization activity"/>
    <property type="evidence" value="ECO:0007669"/>
    <property type="project" value="InterPro"/>
</dbReference>
<organism evidence="12 13">
    <name type="scientific">Roseburia hominis</name>
    <dbReference type="NCBI Taxonomy" id="301301"/>
    <lineage>
        <taxon>Bacteria</taxon>
        <taxon>Bacillati</taxon>
        <taxon>Bacillota</taxon>
        <taxon>Clostridia</taxon>
        <taxon>Lachnospirales</taxon>
        <taxon>Lachnospiraceae</taxon>
        <taxon>Roseburia</taxon>
    </lineage>
</organism>
<dbReference type="InterPro" id="IPR036890">
    <property type="entry name" value="HATPase_C_sf"/>
</dbReference>
<dbReference type="SUPFAM" id="SSF55874">
    <property type="entry name" value="ATPase domain of HSP90 chaperone/DNA topoisomerase II/histidine kinase"/>
    <property type="match status" value="1"/>
</dbReference>
<dbReference type="InterPro" id="IPR003594">
    <property type="entry name" value="HATPase_dom"/>
</dbReference>
<feature type="transmembrane region" description="Helical" evidence="9">
    <location>
        <begin position="142"/>
        <end position="166"/>
    </location>
</feature>
<dbReference type="PANTHER" id="PTHR24421:SF10">
    <property type="entry name" value="NITRATE_NITRITE SENSOR PROTEIN NARQ"/>
    <property type="match status" value="1"/>
</dbReference>
<dbReference type="Gene3D" id="1.20.5.1930">
    <property type="match status" value="1"/>
</dbReference>
<evidence type="ECO:0000256" key="8">
    <source>
        <dbReference type="ARBA" id="ARBA00023012"/>
    </source>
</evidence>
<evidence type="ECO:0000256" key="7">
    <source>
        <dbReference type="ARBA" id="ARBA00022840"/>
    </source>
</evidence>
<evidence type="ECO:0000256" key="3">
    <source>
        <dbReference type="ARBA" id="ARBA00022553"/>
    </source>
</evidence>
<evidence type="ECO:0000313" key="13">
    <source>
        <dbReference type="Proteomes" id="UP000266172"/>
    </source>
</evidence>
<sequence length="409" mass="46466">MWRLSYNDDMVIITCAGKWKIFRKYGGICGQGEGRMKRIVDKGLLLAGGLLMAGQSGRLAAPVIALLLTMTAAAYGSCVDNRRWHCVCLAGMFAVCFILPELCFFVPVLLYDCAEKKEMRLWFLSVPGLAFFYREQIIRQPFLWAADGMLIVAAILLACRTGRILYLEQEMIRLRDTSTELNLVLQEKNKNLMEKQDYEIYLATLRERNRIAREIHDNVGHMLSRSILQMGALITIHKEEPLHGQLAGVGETLNQAMNSIRESVHDLHDESIDLRQSIAEATREMKEHYQLTVDYDMSPEIPRNVKYCFITAVKEAMSNIAKHSDADKISVILREHPAFYQMTVEDNGTVGRKGQSGPLWEEEVVRMDGKEGIGLSNMKERVQALGGTFRIHTEKGFVIFISIPKRDKM</sequence>
<dbReference type="AlphaFoldDB" id="A0A395V6F7"/>
<dbReference type="Gene3D" id="3.30.565.10">
    <property type="entry name" value="Histidine kinase-like ATPase, C-terminal domain"/>
    <property type="match status" value="1"/>
</dbReference>
<dbReference type="GO" id="GO:0016020">
    <property type="term" value="C:membrane"/>
    <property type="evidence" value="ECO:0007669"/>
    <property type="project" value="InterPro"/>
</dbReference>
<keyword evidence="3" id="KW-0597">Phosphoprotein</keyword>
<evidence type="ECO:0000256" key="9">
    <source>
        <dbReference type="SAM" id="Phobius"/>
    </source>
</evidence>
<dbReference type="EC" id="2.7.13.3" evidence="2"/>
<keyword evidence="6 12" id="KW-0418">Kinase</keyword>